<dbReference type="Gene3D" id="3.30.450.40">
    <property type="match status" value="1"/>
</dbReference>
<dbReference type="Proteomes" id="UP001168552">
    <property type="component" value="Unassembled WGS sequence"/>
</dbReference>
<reference evidence="3" key="1">
    <citation type="submission" date="2023-06" db="EMBL/GenBank/DDBJ databases">
        <title>Cytophagales bacterium Strain LB-30, isolated from soil.</title>
        <authorList>
            <person name="Liu B."/>
        </authorList>
    </citation>
    <scope>NUCLEOTIDE SEQUENCE</scope>
    <source>
        <strain evidence="3">LB-30</strain>
    </source>
</reference>
<gene>
    <name evidence="3" type="ORF">QWY31_02700</name>
</gene>
<sequence length="400" mass="45787">MERKELELNALLEITQAINANVSEESLYKIFLFTLRANLQIKKLALYVLDEEWACKVHFGTNHSFTQIPMDTSFLDIRATCFHCTDQAAEPFREFDTLIPVLHKNRLLAMAMVGGVSPLYTSLQESNTNFIQALCNIIIVAIENKRMTRRQIEQEAFKKEMEIAKQVQQGLFPSFLPNTEQLKVTAYYEPHFSIGGDYYDYLHLGEHQHMLCVADVSGKGIPAALLMSNFQATLRTLIRKTHDLREIVQELNYLIGLSAQGDHFITFFIALYDEQARKLRYINAGHNPSILMLADGKQMLLEKGTTILGALDTLPMLEMGEVEVSGNFLLFCYTDGLVETFNPNQEEFGQEALQDILTRHQQENPLVIQERIMESLHQFKQGVEFRDDITMLTLQVTHTL</sequence>
<dbReference type="InterPro" id="IPR052016">
    <property type="entry name" value="Bact_Sigma-Reg"/>
</dbReference>
<dbReference type="Pfam" id="PF07228">
    <property type="entry name" value="SpoIIE"/>
    <property type="match status" value="1"/>
</dbReference>
<feature type="domain" description="PPM-type phosphatase" evidence="2">
    <location>
        <begin position="179"/>
        <end position="396"/>
    </location>
</feature>
<dbReference type="InterPro" id="IPR001932">
    <property type="entry name" value="PPM-type_phosphatase-like_dom"/>
</dbReference>
<proteinExistence type="predicted"/>
<dbReference type="PANTHER" id="PTHR43156:SF2">
    <property type="entry name" value="STAGE II SPORULATION PROTEIN E"/>
    <property type="match status" value="1"/>
</dbReference>
<dbReference type="EMBL" id="JAUHJS010000001">
    <property type="protein sequence ID" value="MDN4164390.1"/>
    <property type="molecule type" value="Genomic_DNA"/>
</dbReference>
<evidence type="ECO:0000313" key="4">
    <source>
        <dbReference type="Proteomes" id="UP001168552"/>
    </source>
</evidence>
<dbReference type="SMART" id="SM00331">
    <property type="entry name" value="PP2C_SIG"/>
    <property type="match status" value="1"/>
</dbReference>
<accession>A0ABT8F1U9</accession>
<evidence type="ECO:0000259" key="2">
    <source>
        <dbReference type="SMART" id="SM00331"/>
    </source>
</evidence>
<dbReference type="SUPFAM" id="SSF55781">
    <property type="entry name" value="GAF domain-like"/>
    <property type="match status" value="1"/>
</dbReference>
<organism evidence="3 4">
    <name type="scientific">Shiella aurantiaca</name>
    <dbReference type="NCBI Taxonomy" id="3058365"/>
    <lineage>
        <taxon>Bacteria</taxon>
        <taxon>Pseudomonadati</taxon>
        <taxon>Bacteroidota</taxon>
        <taxon>Cytophagia</taxon>
        <taxon>Cytophagales</taxon>
        <taxon>Shiellaceae</taxon>
        <taxon>Shiella</taxon>
    </lineage>
</organism>
<dbReference type="PANTHER" id="PTHR43156">
    <property type="entry name" value="STAGE II SPORULATION PROTEIN E-RELATED"/>
    <property type="match status" value="1"/>
</dbReference>
<comment type="caution">
    <text evidence="3">The sequence shown here is derived from an EMBL/GenBank/DDBJ whole genome shotgun (WGS) entry which is preliminary data.</text>
</comment>
<dbReference type="RefSeq" id="WP_320002916.1">
    <property type="nucleotide sequence ID" value="NZ_JAUHJS010000001.1"/>
</dbReference>
<name>A0ABT8F1U9_9BACT</name>
<protein>
    <submittedName>
        <fullName evidence="3">PP2C family protein-serine/threonine phosphatase</fullName>
        <ecNumber evidence="3">3.1.3.16</ecNumber>
    </submittedName>
</protein>
<keyword evidence="1 3" id="KW-0378">Hydrolase</keyword>
<dbReference type="InterPro" id="IPR029016">
    <property type="entry name" value="GAF-like_dom_sf"/>
</dbReference>
<dbReference type="InterPro" id="IPR036457">
    <property type="entry name" value="PPM-type-like_dom_sf"/>
</dbReference>
<dbReference type="Gene3D" id="3.60.40.10">
    <property type="entry name" value="PPM-type phosphatase domain"/>
    <property type="match status" value="1"/>
</dbReference>
<keyword evidence="4" id="KW-1185">Reference proteome</keyword>
<dbReference type="EC" id="3.1.3.16" evidence="3"/>
<evidence type="ECO:0000256" key="1">
    <source>
        <dbReference type="ARBA" id="ARBA00022801"/>
    </source>
</evidence>
<dbReference type="SUPFAM" id="SSF81606">
    <property type="entry name" value="PP2C-like"/>
    <property type="match status" value="1"/>
</dbReference>
<dbReference type="GO" id="GO:0004722">
    <property type="term" value="F:protein serine/threonine phosphatase activity"/>
    <property type="evidence" value="ECO:0007669"/>
    <property type="project" value="UniProtKB-EC"/>
</dbReference>
<evidence type="ECO:0000313" key="3">
    <source>
        <dbReference type="EMBL" id="MDN4164390.1"/>
    </source>
</evidence>